<dbReference type="Pfam" id="PF10137">
    <property type="entry name" value="CAP12-PCTIR_TIR"/>
    <property type="match status" value="1"/>
</dbReference>
<accession>A0A158AEN7</accession>
<gene>
    <name evidence="2" type="ORF">AWB76_02246</name>
</gene>
<organism evidence="2 3">
    <name type="scientific">Caballeronia temeraria</name>
    <dbReference type="NCBI Taxonomy" id="1777137"/>
    <lineage>
        <taxon>Bacteria</taxon>
        <taxon>Pseudomonadati</taxon>
        <taxon>Pseudomonadota</taxon>
        <taxon>Betaproteobacteria</taxon>
        <taxon>Burkholderiales</taxon>
        <taxon>Burkholderiaceae</taxon>
        <taxon>Caballeronia</taxon>
    </lineage>
</organism>
<sequence length="267" mass="29137">MFIGSSVEGLPVAEAMQHNLSYTVDSVLWSQGVFDLSKNTLASLIQTAKACDFALFILSPDDLTKLRKEEHKTARDNVLLEFGLFAGLLGQDRVFFVVPSDDEFHLPTDLLGLTAAKYFPGGHGGNLFAALGTASTLVKQAIAKLTKPLAGYTNLSGSWRGMWGFTRESYPAQNEFEADVIHVGDTIRTAFESNGERYDLTGKIHRGSFITGMWGHPDAGASYFGPFQLVISPNGRTLTGKWCGFGRDVTVDAGPFVWERVQTSNES</sequence>
<dbReference type="EMBL" id="FCOI02000006">
    <property type="protein sequence ID" value="SAK56189.1"/>
    <property type="molecule type" value="Genomic_DNA"/>
</dbReference>
<evidence type="ECO:0000313" key="2">
    <source>
        <dbReference type="EMBL" id="SAK56189.1"/>
    </source>
</evidence>
<reference evidence="3" key="1">
    <citation type="submission" date="2016-01" db="EMBL/GenBank/DDBJ databases">
        <authorList>
            <person name="Peeters Charlotte."/>
        </authorList>
    </citation>
    <scope>NUCLEOTIDE SEQUENCE [LARGE SCALE GENOMIC DNA]</scope>
</reference>
<keyword evidence="3" id="KW-1185">Reference proteome</keyword>
<dbReference type="GO" id="GO:0050135">
    <property type="term" value="F:NADP+ nucleosidase activity"/>
    <property type="evidence" value="ECO:0007669"/>
    <property type="project" value="InterPro"/>
</dbReference>
<dbReference type="Proteomes" id="UP000054624">
    <property type="component" value="Unassembled WGS sequence"/>
</dbReference>
<protein>
    <submittedName>
        <fullName evidence="2">Nucleotide-binding protein containing TIR-like domain protein</fullName>
    </submittedName>
</protein>
<feature type="domain" description="CD-NTase-associated protein 12/Pycsar effector protein TIR" evidence="1">
    <location>
        <begin position="2"/>
        <end position="118"/>
    </location>
</feature>
<evidence type="ECO:0000259" key="1">
    <source>
        <dbReference type="Pfam" id="PF10137"/>
    </source>
</evidence>
<evidence type="ECO:0000313" key="3">
    <source>
        <dbReference type="Proteomes" id="UP000054624"/>
    </source>
</evidence>
<proteinExistence type="predicted"/>
<name>A0A158AEN7_9BURK</name>
<dbReference type="AlphaFoldDB" id="A0A158AEN7"/>
<dbReference type="InterPro" id="IPR019302">
    <property type="entry name" value="CAP12/PCTIR_TIR_dom"/>
</dbReference>